<proteinExistence type="predicted"/>
<sequence>MTEICSMFAFACALAMPTLNSDEATGAASKMEVRVIAWSSTPIQAVARLFIPEMPADGGPGGLRIDVGAAALKSIYMPVFVGNLNIALPMDLFPNGVKWT</sequence>
<organism evidence="2 3">
    <name type="scientific">Drechmeria coniospora</name>
    <name type="common">Nematophagous fungus</name>
    <name type="synonym">Meria coniospora</name>
    <dbReference type="NCBI Taxonomy" id="98403"/>
    <lineage>
        <taxon>Eukaryota</taxon>
        <taxon>Fungi</taxon>
        <taxon>Dikarya</taxon>
        <taxon>Ascomycota</taxon>
        <taxon>Pezizomycotina</taxon>
        <taxon>Sordariomycetes</taxon>
        <taxon>Hypocreomycetidae</taxon>
        <taxon>Hypocreales</taxon>
        <taxon>Ophiocordycipitaceae</taxon>
        <taxon>Drechmeria</taxon>
    </lineage>
</organism>
<dbReference type="EMBL" id="LAYC01000003">
    <property type="protein sequence ID" value="KYK54985.1"/>
    <property type="molecule type" value="Genomic_DNA"/>
</dbReference>
<dbReference type="Proteomes" id="UP000076580">
    <property type="component" value="Chromosome 03"/>
</dbReference>
<comment type="caution">
    <text evidence="2">The sequence shown here is derived from an EMBL/GenBank/DDBJ whole genome shotgun (WGS) entry which is preliminary data.</text>
</comment>
<gene>
    <name evidence="2" type="ORF">DCS_06946</name>
</gene>
<evidence type="ECO:0000256" key="1">
    <source>
        <dbReference type="SAM" id="SignalP"/>
    </source>
</evidence>
<name>A0A151GD35_DRECN</name>
<evidence type="ECO:0000313" key="2">
    <source>
        <dbReference type="EMBL" id="KYK54985.1"/>
    </source>
</evidence>
<accession>A0A151GD35</accession>
<keyword evidence="1" id="KW-0732">Signal</keyword>
<protein>
    <submittedName>
        <fullName evidence="2">Uncharacterized protein</fullName>
    </submittedName>
</protein>
<evidence type="ECO:0000313" key="3">
    <source>
        <dbReference type="Proteomes" id="UP000076580"/>
    </source>
</evidence>
<feature type="signal peptide" evidence="1">
    <location>
        <begin position="1"/>
        <end position="15"/>
    </location>
</feature>
<dbReference type="RefSeq" id="XP_040654337.1">
    <property type="nucleotide sequence ID" value="XM_040804233.1"/>
</dbReference>
<dbReference type="InParanoid" id="A0A151GD35"/>
<keyword evidence="3" id="KW-1185">Reference proteome</keyword>
<dbReference type="GeneID" id="63719589"/>
<reference evidence="2 3" key="1">
    <citation type="journal article" date="2016" name="Sci. Rep.">
        <title>Insights into Adaptations to a Near-Obligate Nematode Endoparasitic Lifestyle from the Finished Genome of Drechmeria coniospora.</title>
        <authorList>
            <person name="Zhang L."/>
            <person name="Zhou Z."/>
            <person name="Guo Q."/>
            <person name="Fokkens L."/>
            <person name="Miskei M."/>
            <person name="Pocsi I."/>
            <person name="Zhang W."/>
            <person name="Chen M."/>
            <person name="Wang L."/>
            <person name="Sun Y."/>
            <person name="Donzelli B.G."/>
            <person name="Gibson D.M."/>
            <person name="Nelson D.R."/>
            <person name="Luo J.G."/>
            <person name="Rep M."/>
            <person name="Liu H."/>
            <person name="Yang S."/>
            <person name="Wang J."/>
            <person name="Krasnoff S.B."/>
            <person name="Xu Y."/>
            <person name="Molnar I."/>
            <person name="Lin M."/>
        </authorList>
    </citation>
    <scope>NUCLEOTIDE SEQUENCE [LARGE SCALE GENOMIC DNA]</scope>
    <source>
        <strain evidence="2 3">ARSEF 6962</strain>
    </source>
</reference>
<feature type="chain" id="PRO_5013108243" evidence="1">
    <location>
        <begin position="16"/>
        <end position="100"/>
    </location>
</feature>
<dbReference type="AlphaFoldDB" id="A0A151GD35"/>